<feature type="transmembrane region" description="Helical" evidence="1">
    <location>
        <begin position="413"/>
        <end position="435"/>
    </location>
</feature>
<comment type="caution">
    <text evidence="4">The sequence shown here is derived from an EMBL/GenBank/DDBJ whole genome shotgun (WGS) entry which is preliminary data.</text>
</comment>
<evidence type="ECO:0000256" key="1">
    <source>
        <dbReference type="SAM" id="Phobius"/>
    </source>
</evidence>
<evidence type="ECO:0000256" key="2">
    <source>
        <dbReference type="SAM" id="SignalP"/>
    </source>
</evidence>
<keyword evidence="1" id="KW-0472">Membrane</keyword>
<dbReference type="Pfam" id="PF10192">
    <property type="entry name" value="GPR180-TMEM145_TM"/>
    <property type="match status" value="1"/>
</dbReference>
<evidence type="ECO:0000313" key="5">
    <source>
        <dbReference type="Proteomes" id="UP000037460"/>
    </source>
</evidence>
<dbReference type="Proteomes" id="UP000037460">
    <property type="component" value="Unassembled WGS sequence"/>
</dbReference>
<dbReference type="AlphaFoldDB" id="A0A0M0J598"/>
<sequence length="479" mass="53156">MVRPAWLLMLPMAVQSKVVEGEMRLSSQETERYMAKFSFSPKEVSYISGRFAAHNANYFDNQPHDLNLCMYDEKAWQKFQEMTRKGSLCVERQRTATWSTKIHPTLSGRTPNNDKNQDYEFKFESTLTAPAKSAHYWFAVLMDCYLEEYDAHPPSMHYEITLLNGKSHLPADESGMTTMNLVVFIGMAAYGTFYFGRAIARMYELGQAHLLTLLFALAYAMQTVAVLCEMLHLRRFASGGKGLRWRNTVFALDFFSGLLQSVSEPIISVMLIALGFGWTLGLESQEPLSGQLGKLLAGLHSPGKLLRSALTPSTLLLGTIAAAQLGLLAMGRRYEEDFNKFHDFEHAPGLALLGIRLALCALFGWALRRSLRVERQKDVRDFFGALAFFGSIWFAGLPILVLFALVLPPYRRHQVVAGGSVLVQAVTLALLSALFREGSQYYKMSSLRFVGSGGSGGGGGFSMGSAMRPRGLGAKIAVD</sequence>
<dbReference type="PANTHER" id="PTHR23252:SF24">
    <property type="entry name" value="TRANSMEMBRANE PROTEIN 145"/>
    <property type="match status" value="1"/>
</dbReference>
<organism evidence="4 5">
    <name type="scientific">Chrysochromulina tobinii</name>
    <dbReference type="NCBI Taxonomy" id="1460289"/>
    <lineage>
        <taxon>Eukaryota</taxon>
        <taxon>Haptista</taxon>
        <taxon>Haptophyta</taxon>
        <taxon>Prymnesiophyceae</taxon>
        <taxon>Prymnesiales</taxon>
        <taxon>Chrysochromulinaceae</taxon>
        <taxon>Chrysochromulina</taxon>
    </lineage>
</organism>
<feature type="transmembrane region" description="Helical" evidence="1">
    <location>
        <begin position="176"/>
        <end position="196"/>
    </location>
</feature>
<feature type="transmembrane region" description="Helical" evidence="1">
    <location>
        <begin position="266"/>
        <end position="284"/>
    </location>
</feature>
<dbReference type="GO" id="GO:0007186">
    <property type="term" value="P:G protein-coupled receptor signaling pathway"/>
    <property type="evidence" value="ECO:0007669"/>
    <property type="project" value="InterPro"/>
</dbReference>
<feature type="transmembrane region" description="Helical" evidence="1">
    <location>
        <begin position="347"/>
        <end position="367"/>
    </location>
</feature>
<feature type="transmembrane region" description="Helical" evidence="1">
    <location>
        <begin position="208"/>
        <end position="227"/>
    </location>
</feature>
<dbReference type="PANTHER" id="PTHR23252">
    <property type="entry name" value="INTIMAL THICKNESS RECEPTOR-RELATED"/>
    <property type="match status" value="1"/>
</dbReference>
<dbReference type="EMBL" id="JWZX01003334">
    <property type="protein sequence ID" value="KOO21794.1"/>
    <property type="molecule type" value="Genomic_DNA"/>
</dbReference>
<dbReference type="OrthoDB" id="45670at2759"/>
<keyword evidence="5" id="KW-1185">Reference proteome</keyword>
<evidence type="ECO:0000313" key="4">
    <source>
        <dbReference type="EMBL" id="KOO21794.1"/>
    </source>
</evidence>
<dbReference type="InterPro" id="IPR047831">
    <property type="entry name" value="GPR180/TMEM145"/>
</dbReference>
<evidence type="ECO:0000259" key="3">
    <source>
        <dbReference type="Pfam" id="PF10192"/>
    </source>
</evidence>
<proteinExistence type="predicted"/>
<accession>A0A0M0J598</accession>
<dbReference type="GO" id="GO:0019236">
    <property type="term" value="P:response to pheromone"/>
    <property type="evidence" value="ECO:0007669"/>
    <property type="project" value="InterPro"/>
</dbReference>
<feature type="chain" id="PRO_5005601559" description="GPR180/TMEM145 transmembrane domain-containing protein" evidence="2">
    <location>
        <begin position="17"/>
        <end position="479"/>
    </location>
</feature>
<keyword evidence="2" id="KW-0732">Signal</keyword>
<reference evidence="5" key="1">
    <citation type="journal article" date="2015" name="PLoS Genet.">
        <title>Genome Sequence and Transcriptome Analyses of Chrysochromulina tobin: Metabolic Tools for Enhanced Algal Fitness in the Prominent Order Prymnesiales (Haptophyceae).</title>
        <authorList>
            <person name="Hovde B.T."/>
            <person name="Deodato C.R."/>
            <person name="Hunsperger H.M."/>
            <person name="Ryken S.A."/>
            <person name="Yost W."/>
            <person name="Jha R.K."/>
            <person name="Patterson J."/>
            <person name="Monnat R.J. Jr."/>
            <person name="Barlow S.B."/>
            <person name="Starkenburg S.R."/>
            <person name="Cattolico R.A."/>
        </authorList>
    </citation>
    <scope>NUCLEOTIDE SEQUENCE</scope>
    <source>
        <strain evidence="5">CCMP291</strain>
    </source>
</reference>
<dbReference type="InterPro" id="IPR019336">
    <property type="entry name" value="GPR180/TMEM145_TM"/>
</dbReference>
<feature type="domain" description="GPR180/TMEM145 transmembrane" evidence="3">
    <location>
        <begin position="196"/>
        <end position="431"/>
    </location>
</feature>
<keyword evidence="1" id="KW-0812">Transmembrane</keyword>
<feature type="transmembrane region" description="Helical" evidence="1">
    <location>
        <begin position="305"/>
        <end position="327"/>
    </location>
</feature>
<feature type="signal peptide" evidence="2">
    <location>
        <begin position="1"/>
        <end position="16"/>
    </location>
</feature>
<keyword evidence="1" id="KW-1133">Transmembrane helix</keyword>
<feature type="transmembrane region" description="Helical" evidence="1">
    <location>
        <begin position="379"/>
        <end position="407"/>
    </location>
</feature>
<gene>
    <name evidence="4" type="ORF">Ctob_001111</name>
</gene>
<name>A0A0M0J598_9EUKA</name>
<protein>
    <recommendedName>
        <fullName evidence="3">GPR180/TMEM145 transmembrane domain-containing protein</fullName>
    </recommendedName>
</protein>